<name>A0A495JFL9_9ACTN</name>
<feature type="domain" description="ABC transporter" evidence="5">
    <location>
        <begin position="258"/>
        <end position="492"/>
    </location>
</feature>
<dbReference type="InterPro" id="IPR050095">
    <property type="entry name" value="ECF_ABC_transporter_ATP-bd"/>
</dbReference>
<keyword evidence="7" id="KW-1185">Reference proteome</keyword>
<gene>
    <name evidence="6" type="ORF">BDK92_1975</name>
</gene>
<evidence type="ECO:0000256" key="4">
    <source>
        <dbReference type="ARBA" id="ARBA00022840"/>
    </source>
</evidence>
<dbReference type="PROSITE" id="PS00211">
    <property type="entry name" value="ABC_TRANSPORTER_1"/>
    <property type="match status" value="2"/>
</dbReference>
<evidence type="ECO:0000256" key="1">
    <source>
        <dbReference type="ARBA" id="ARBA00005417"/>
    </source>
</evidence>
<evidence type="ECO:0000256" key="2">
    <source>
        <dbReference type="ARBA" id="ARBA00022448"/>
    </source>
</evidence>
<feature type="domain" description="ABC transporter" evidence="5">
    <location>
        <begin position="10"/>
        <end position="244"/>
    </location>
</feature>
<dbReference type="InterPro" id="IPR015856">
    <property type="entry name" value="ABC_transpr_CbiO/EcfA_su"/>
</dbReference>
<dbReference type="PANTHER" id="PTHR43553">
    <property type="entry name" value="HEAVY METAL TRANSPORTER"/>
    <property type="match status" value="1"/>
</dbReference>
<comment type="similarity">
    <text evidence="1">Belongs to the ABC transporter superfamily.</text>
</comment>
<dbReference type="InterPro" id="IPR003593">
    <property type="entry name" value="AAA+_ATPase"/>
</dbReference>
<keyword evidence="2" id="KW-0813">Transport</keyword>
<evidence type="ECO:0000256" key="3">
    <source>
        <dbReference type="ARBA" id="ARBA00022741"/>
    </source>
</evidence>
<dbReference type="SUPFAM" id="SSF52540">
    <property type="entry name" value="P-loop containing nucleoside triphosphate hydrolases"/>
    <property type="match status" value="2"/>
</dbReference>
<dbReference type="CDD" id="cd03225">
    <property type="entry name" value="ABC_cobalt_CbiO_domain1"/>
    <property type="match status" value="2"/>
</dbReference>
<dbReference type="GO" id="GO:0043190">
    <property type="term" value="C:ATP-binding cassette (ABC) transporter complex"/>
    <property type="evidence" value="ECO:0007669"/>
    <property type="project" value="TreeGrafter"/>
</dbReference>
<dbReference type="Pfam" id="PF00005">
    <property type="entry name" value="ABC_tran"/>
    <property type="match status" value="2"/>
</dbReference>
<dbReference type="AlphaFoldDB" id="A0A495JFL9"/>
<proteinExistence type="inferred from homology"/>
<keyword evidence="4 6" id="KW-0067">ATP-binding</keyword>
<dbReference type="InterPro" id="IPR003439">
    <property type="entry name" value="ABC_transporter-like_ATP-bd"/>
</dbReference>
<dbReference type="GO" id="GO:0005524">
    <property type="term" value="F:ATP binding"/>
    <property type="evidence" value="ECO:0007669"/>
    <property type="project" value="UniProtKB-KW"/>
</dbReference>
<dbReference type="SMART" id="SM00382">
    <property type="entry name" value="AAA"/>
    <property type="match status" value="2"/>
</dbReference>
<dbReference type="PANTHER" id="PTHR43553:SF24">
    <property type="entry name" value="ENERGY-COUPLING FACTOR TRANSPORTER ATP-BINDING PROTEIN ECFA1"/>
    <property type="match status" value="1"/>
</dbReference>
<dbReference type="PROSITE" id="PS50893">
    <property type="entry name" value="ABC_TRANSPORTER_2"/>
    <property type="match status" value="2"/>
</dbReference>
<dbReference type="Gene3D" id="3.40.50.300">
    <property type="entry name" value="P-loop containing nucleotide triphosphate hydrolases"/>
    <property type="match status" value="2"/>
</dbReference>
<organism evidence="6 7">
    <name type="scientific">Micromonospora pisi</name>
    <dbReference type="NCBI Taxonomy" id="589240"/>
    <lineage>
        <taxon>Bacteria</taxon>
        <taxon>Bacillati</taxon>
        <taxon>Actinomycetota</taxon>
        <taxon>Actinomycetes</taxon>
        <taxon>Micromonosporales</taxon>
        <taxon>Micromonosporaceae</taxon>
        <taxon>Micromonospora</taxon>
    </lineage>
</organism>
<protein>
    <submittedName>
        <fullName evidence="6">Energy-coupling factor transport system ATP-binding protein</fullName>
    </submittedName>
</protein>
<sequence>MKGMRGMGRVELRGFGWRHAGRKRWAVRGLDLRIEAGERVLLLGPSGAGKSTLLAALAGLLAEDSGEQQGLIEVDGADPRTARDRVGILFQDPESQLVMARAGDDVAFGLENRGVPAGEIWPRVEQALHRVGFPYGRDRSTAALSGGEQQRLALAGVLALRPGLLLLDEPTANLDPAGAALIRDAIGAAVDPDTTLILVEHRVAEALPLVDRVVVLEPGGGVRADGSPAEVFAAHGDSLAEAGVWVPGRSVSARGSTTAAGDVLLTADRLGLPPRLAPTDLTVRAGEAVAVLGPNGAGKTTMALHLGGLLKPGTGRLTASAALAGPDAGTPAHRWRASALTRRIGSVFQDPEHQFLSRTVYDELALGPRRTGQPETAVRATVEELLTRLRLDLLAGANPYTLSGGEARRLSVATALATAPRLLVLDEPTFGQDRRTWVELVDLLADLRDEGHGVVTVTHDTDFVDALADRTVTLTAARESSLVAAGPGERPR</sequence>
<dbReference type="InterPro" id="IPR027417">
    <property type="entry name" value="P-loop_NTPase"/>
</dbReference>
<accession>A0A495JFL9</accession>
<evidence type="ECO:0000313" key="7">
    <source>
        <dbReference type="Proteomes" id="UP000277671"/>
    </source>
</evidence>
<evidence type="ECO:0000313" key="6">
    <source>
        <dbReference type="EMBL" id="RKR87683.1"/>
    </source>
</evidence>
<dbReference type="GO" id="GO:0042626">
    <property type="term" value="F:ATPase-coupled transmembrane transporter activity"/>
    <property type="evidence" value="ECO:0007669"/>
    <property type="project" value="TreeGrafter"/>
</dbReference>
<dbReference type="GO" id="GO:0016887">
    <property type="term" value="F:ATP hydrolysis activity"/>
    <property type="evidence" value="ECO:0007669"/>
    <property type="project" value="InterPro"/>
</dbReference>
<reference evidence="6 7" key="1">
    <citation type="submission" date="2018-10" db="EMBL/GenBank/DDBJ databases">
        <title>Sequencing the genomes of 1000 actinobacteria strains.</title>
        <authorList>
            <person name="Klenk H.-P."/>
        </authorList>
    </citation>
    <scope>NUCLEOTIDE SEQUENCE [LARGE SCALE GENOMIC DNA]</scope>
    <source>
        <strain evidence="6 7">DSM 45175</strain>
    </source>
</reference>
<evidence type="ECO:0000259" key="5">
    <source>
        <dbReference type="PROSITE" id="PS50893"/>
    </source>
</evidence>
<dbReference type="Proteomes" id="UP000277671">
    <property type="component" value="Unassembled WGS sequence"/>
</dbReference>
<dbReference type="EMBL" id="RBKT01000001">
    <property type="protein sequence ID" value="RKR87683.1"/>
    <property type="molecule type" value="Genomic_DNA"/>
</dbReference>
<keyword evidence="3" id="KW-0547">Nucleotide-binding</keyword>
<comment type="caution">
    <text evidence="6">The sequence shown here is derived from an EMBL/GenBank/DDBJ whole genome shotgun (WGS) entry which is preliminary data.</text>
</comment>
<dbReference type="InterPro" id="IPR017871">
    <property type="entry name" value="ABC_transporter-like_CS"/>
</dbReference>